<dbReference type="InterPro" id="IPR036026">
    <property type="entry name" value="Seven-hairpin_glycosidases"/>
</dbReference>
<protein>
    <recommendedName>
        <fullName evidence="9">alpha-1,2-Mannosidase</fullName>
        <ecNumber evidence="9">3.2.1.-</ecNumber>
    </recommendedName>
</protein>
<sequence length="606" mass="69338">MLCLRRTFVFPATFLLVFLYCFYSSLPRGVELGDDDSWEFVSEFAQDPAPVPVSQNVNNRIHWAKHPQINPVQSFIPLPTGPTKPIPRVQHQFGSESWFQKKERVMKQNEVKRVFWHAWKGYKLHAWLRDELSPLSGSYRDAFGGWAASLVDALDTLVIMDMYDEFERALEQLDRIDFTTTEASEINVFETTIRYVGGFLGAYDLTDGKYPILLRKATEVADMLYDAFDTPNRMPQSRWQWTRSAEGLVILPAQNTILAELGSLNLEFTRLSQLTGDPKYFDAIQRITDFLDETQNATKLPGLWPVTVDALEKKFPDDRFTVGGMADSTYEYLPKEHMLLGGRTDQYHKMYATAINAIRGHLLFRAMTKDGSDVLFAGDARGGGRTRLEYQAEHLKCYLGGTVGVGAKIFEQPDELSIARKLVDGCIWAYDLMPTGIMPEIFYVSACRDVEKCEWDEDKWYKEVHSRVTRGRPSEDPIANGKSIVAEQGLQPGLIGIGDAQYLLRPEAIESVFIMYRITGDKKLQNAAWRMFQNIVRLTTTKYANAAISDVRNREPRKLDYMESFWFAETLKYFYLIFSEPDLVSLDEYVLNTEAHPFKRPSPSSS</sequence>
<feature type="transmembrane region" description="Helical" evidence="10">
    <location>
        <begin position="7"/>
        <end position="26"/>
    </location>
</feature>
<feature type="active site" description="Proton donor" evidence="6">
    <location>
        <position position="190"/>
    </location>
</feature>
<keyword evidence="9" id="KW-0326">Glycosidase</keyword>
<comment type="pathway">
    <text evidence="2">Protein modification; protein glycosylation.</text>
</comment>
<accession>A0A507QSX0</accession>
<dbReference type="OrthoDB" id="8118055at2759"/>
<dbReference type="FunFam" id="1.50.10.10:FF:000037">
    <property type="entry name" value="alpha-1,2-Mannosidase"/>
    <property type="match status" value="1"/>
</dbReference>
<dbReference type="GO" id="GO:0005509">
    <property type="term" value="F:calcium ion binding"/>
    <property type="evidence" value="ECO:0007669"/>
    <property type="project" value="InterPro"/>
</dbReference>
<name>A0A507QSX0_MONPU</name>
<keyword evidence="5 8" id="KW-1015">Disulfide bond</keyword>
<feature type="binding site" evidence="7">
    <location>
        <position position="593"/>
    </location>
    <ligand>
        <name>Ca(2+)</name>
        <dbReference type="ChEBI" id="CHEBI:29108"/>
    </ligand>
</feature>
<dbReference type="AlphaFoldDB" id="A0A507QSX0"/>
<comment type="cofactor">
    <cofactor evidence="1 7">
        <name>Ca(2+)</name>
        <dbReference type="ChEBI" id="CHEBI:29108"/>
    </cofactor>
</comment>
<keyword evidence="12" id="KW-1185">Reference proteome</keyword>
<evidence type="ECO:0000313" key="12">
    <source>
        <dbReference type="Proteomes" id="UP000319663"/>
    </source>
</evidence>
<dbReference type="STRING" id="5098.A0A507QSX0"/>
<dbReference type="PRINTS" id="PR00747">
    <property type="entry name" value="GLYHDRLASE47"/>
</dbReference>
<dbReference type="InterPro" id="IPR001382">
    <property type="entry name" value="Glyco_hydro_47"/>
</dbReference>
<keyword evidence="4 9" id="KW-0378">Hydrolase</keyword>
<evidence type="ECO:0000256" key="10">
    <source>
        <dbReference type="SAM" id="Phobius"/>
    </source>
</evidence>
<feature type="active site" description="Proton donor" evidence="6">
    <location>
        <position position="440"/>
    </location>
</feature>
<evidence type="ECO:0000256" key="9">
    <source>
        <dbReference type="RuleBase" id="RU361193"/>
    </source>
</evidence>
<reference evidence="11 12" key="1">
    <citation type="submission" date="2019-06" db="EMBL/GenBank/DDBJ databases">
        <title>Wine fermentation using esterase from Monascus purpureus.</title>
        <authorList>
            <person name="Geng C."/>
            <person name="Zhang Y."/>
        </authorList>
    </citation>
    <scope>NUCLEOTIDE SEQUENCE [LARGE SCALE GENOMIC DNA]</scope>
    <source>
        <strain evidence="11">HQ1</strain>
    </source>
</reference>
<comment type="similarity">
    <text evidence="3 9">Belongs to the glycosyl hydrolase 47 family.</text>
</comment>
<dbReference type="Pfam" id="PF01532">
    <property type="entry name" value="Glyco_hydro_47"/>
    <property type="match status" value="1"/>
</dbReference>
<evidence type="ECO:0000256" key="6">
    <source>
        <dbReference type="PIRSR" id="PIRSR601382-1"/>
    </source>
</evidence>
<dbReference type="Gene3D" id="1.50.10.10">
    <property type="match status" value="1"/>
</dbReference>
<evidence type="ECO:0000256" key="5">
    <source>
        <dbReference type="ARBA" id="ARBA00023157"/>
    </source>
</evidence>
<evidence type="ECO:0000256" key="7">
    <source>
        <dbReference type="PIRSR" id="PIRSR601382-2"/>
    </source>
</evidence>
<dbReference type="GO" id="GO:0005783">
    <property type="term" value="C:endoplasmic reticulum"/>
    <property type="evidence" value="ECO:0007669"/>
    <property type="project" value="TreeGrafter"/>
</dbReference>
<proteinExistence type="inferred from homology"/>
<feature type="disulfide bond" evidence="8">
    <location>
        <begin position="397"/>
        <end position="426"/>
    </location>
</feature>
<feature type="active site" evidence="6">
    <location>
        <position position="507"/>
    </location>
</feature>
<dbReference type="InterPro" id="IPR050749">
    <property type="entry name" value="Glycosyl_Hydrolase_47"/>
</dbReference>
<organism evidence="11 12">
    <name type="scientific">Monascus purpureus</name>
    <name type="common">Red mold</name>
    <name type="synonym">Monascus anka</name>
    <dbReference type="NCBI Taxonomy" id="5098"/>
    <lineage>
        <taxon>Eukaryota</taxon>
        <taxon>Fungi</taxon>
        <taxon>Dikarya</taxon>
        <taxon>Ascomycota</taxon>
        <taxon>Pezizomycotina</taxon>
        <taxon>Eurotiomycetes</taxon>
        <taxon>Eurotiomycetidae</taxon>
        <taxon>Eurotiales</taxon>
        <taxon>Aspergillaceae</taxon>
        <taxon>Monascus</taxon>
    </lineage>
</organism>
<evidence type="ECO:0000256" key="4">
    <source>
        <dbReference type="ARBA" id="ARBA00022801"/>
    </source>
</evidence>
<feature type="active site" evidence="6">
    <location>
        <position position="327"/>
    </location>
</feature>
<dbReference type="GO" id="GO:0004571">
    <property type="term" value="F:mannosyl-oligosaccharide 1,2-alpha-mannosidase activity"/>
    <property type="evidence" value="ECO:0007669"/>
    <property type="project" value="InterPro"/>
</dbReference>
<keyword evidence="7" id="KW-0479">Metal-binding</keyword>
<dbReference type="InterPro" id="IPR012341">
    <property type="entry name" value="6hp_glycosidase-like_sf"/>
</dbReference>
<dbReference type="GO" id="GO:0005975">
    <property type="term" value="P:carbohydrate metabolic process"/>
    <property type="evidence" value="ECO:0007669"/>
    <property type="project" value="InterPro"/>
</dbReference>
<dbReference type="GO" id="GO:0016020">
    <property type="term" value="C:membrane"/>
    <property type="evidence" value="ECO:0007669"/>
    <property type="project" value="InterPro"/>
</dbReference>
<evidence type="ECO:0000256" key="8">
    <source>
        <dbReference type="PIRSR" id="PIRSR601382-3"/>
    </source>
</evidence>
<evidence type="ECO:0000313" key="11">
    <source>
        <dbReference type="EMBL" id="TQB70742.1"/>
    </source>
</evidence>
<keyword evidence="10" id="KW-1133">Transmembrane helix</keyword>
<dbReference type="Proteomes" id="UP000319663">
    <property type="component" value="Unassembled WGS sequence"/>
</dbReference>
<dbReference type="UniPathway" id="UPA00378"/>
<keyword evidence="7" id="KW-0106">Calcium</keyword>
<evidence type="ECO:0000256" key="2">
    <source>
        <dbReference type="ARBA" id="ARBA00004922"/>
    </source>
</evidence>
<comment type="caution">
    <text evidence="11">The sequence shown here is derived from an EMBL/GenBank/DDBJ whole genome shotgun (WGS) entry which is preliminary data.</text>
</comment>
<dbReference type="EMBL" id="VIFY01000097">
    <property type="protein sequence ID" value="TQB70742.1"/>
    <property type="molecule type" value="Genomic_DNA"/>
</dbReference>
<dbReference type="PANTHER" id="PTHR11742:SF49">
    <property type="entry name" value="ALPHA-1,2-MANNOSIDASE"/>
    <property type="match status" value="1"/>
</dbReference>
<dbReference type="SUPFAM" id="SSF48225">
    <property type="entry name" value="Seven-hairpin glycosidases"/>
    <property type="match status" value="1"/>
</dbReference>
<evidence type="ECO:0000256" key="1">
    <source>
        <dbReference type="ARBA" id="ARBA00001913"/>
    </source>
</evidence>
<evidence type="ECO:0000256" key="3">
    <source>
        <dbReference type="ARBA" id="ARBA00007658"/>
    </source>
</evidence>
<keyword evidence="10" id="KW-0812">Transmembrane</keyword>
<dbReference type="PANTHER" id="PTHR11742">
    <property type="entry name" value="MANNOSYL-OLIGOSACCHARIDE ALPHA-1,2-MANNOSIDASE-RELATED"/>
    <property type="match status" value="1"/>
</dbReference>
<keyword evidence="10" id="KW-0472">Membrane</keyword>
<dbReference type="GO" id="GO:0036503">
    <property type="term" value="P:ERAD pathway"/>
    <property type="evidence" value="ECO:0007669"/>
    <property type="project" value="UniProtKB-ARBA"/>
</dbReference>
<gene>
    <name evidence="11" type="ORF">MPDQ_008153</name>
</gene>
<dbReference type="EC" id="3.2.1.-" evidence="9"/>